<dbReference type="Pfam" id="PF12680">
    <property type="entry name" value="SnoaL_2"/>
    <property type="match status" value="1"/>
</dbReference>
<feature type="domain" description="SnoaL-like" evidence="1">
    <location>
        <begin position="25"/>
        <end position="135"/>
    </location>
</feature>
<evidence type="ECO:0000313" key="3">
    <source>
        <dbReference type="Proteomes" id="UP001566204"/>
    </source>
</evidence>
<keyword evidence="3" id="KW-1185">Reference proteome</keyword>
<dbReference type="Proteomes" id="UP001566204">
    <property type="component" value="Unassembled WGS sequence"/>
</dbReference>
<dbReference type="InterPro" id="IPR032710">
    <property type="entry name" value="NTF2-like_dom_sf"/>
</dbReference>
<gene>
    <name evidence="2" type="ORF">ABTW24_24460</name>
</gene>
<evidence type="ECO:0000259" key="1">
    <source>
        <dbReference type="Pfam" id="PF12680"/>
    </source>
</evidence>
<dbReference type="SUPFAM" id="SSF54427">
    <property type="entry name" value="NTF2-like"/>
    <property type="match status" value="1"/>
</dbReference>
<reference evidence="2 3" key="1">
    <citation type="submission" date="2024-06" db="EMBL/GenBank/DDBJ databases">
        <title>Soil Sphingobacterium thalpophilum.</title>
        <authorList>
            <person name="Yang J."/>
            <person name="Li J."/>
        </authorList>
    </citation>
    <scope>NUCLEOTIDE SEQUENCE [LARGE SCALE GENOMIC DNA]</scope>
    <source>
        <strain evidence="2 3">22g91tb</strain>
    </source>
</reference>
<evidence type="ECO:0000313" key="2">
    <source>
        <dbReference type="EMBL" id="MEZ0454764.1"/>
    </source>
</evidence>
<sequence length="140" mass="15873">MEETKTQSLMEPAVLNDRTNKIFSYVEAYNNMDIGKMTVDFDDQIVFLNIMNGENTMELHGIEDFKKQAIEALSYFSERQQSIETLTHNIDSTEISISYRAIAAMDFPNGLKKGDEITLKGKSVFEFSADGEIVRLTDIA</sequence>
<dbReference type="EMBL" id="JBEOQB010000010">
    <property type="protein sequence ID" value="MEZ0454764.1"/>
    <property type="molecule type" value="Genomic_DNA"/>
</dbReference>
<dbReference type="InterPro" id="IPR037401">
    <property type="entry name" value="SnoaL-like"/>
</dbReference>
<protein>
    <submittedName>
        <fullName evidence="2">Nuclear transport factor 2 family protein</fullName>
    </submittedName>
</protein>
<organism evidence="2 3">
    <name type="scientific">Sphingobacterium thalpophilum</name>
    <dbReference type="NCBI Taxonomy" id="259"/>
    <lineage>
        <taxon>Bacteria</taxon>
        <taxon>Pseudomonadati</taxon>
        <taxon>Bacteroidota</taxon>
        <taxon>Sphingobacteriia</taxon>
        <taxon>Sphingobacteriales</taxon>
        <taxon>Sphingobacteriaceae</taxon>
        <taxon>Sphingobacterium</taxon>
    </lineage>
</organism>
<dbReference type="Gene3D" id="3.10.450.50">
    <property type="match status" value="1"/>
</dbReference>
<accession>A0ABV4HJQ9</accession>
<dbReference type="RefSeq" id="WP_370483468.1">
    <property type="nucleotide sequence ID" value="NZ_JBEOQA010000002.1"/>
</dbReference>
<comment type="caution">
    <text evidence="2">The sequence shown here is derived from an EMBL/GenBank/DDBJ whole genome shotgun (WGS) entry which is preliminary data.</text>
</comment>
<name>A0ABV4HJQ9_9SPHI</name>
<proteinExistence type="predicted"/>